<dbReference type="AlphaFoldDB" id="A0A9X9XGW4"/>
<evidence type="ECO:0000313" key="2">
    <source>
        <dbReference type="EMBL" id="MBR0682950.1"/>
    </source>
</evidence>
<organism evidence="2 3">
    <name type="scientific">Neoroseomonas eburnea</name>
    <dbReference type="NCBI Taxonomy" id="1346889"/>
    <lineage>
        <taxon>Bacteria</taxon>
        <taxon>Pseudomonadati</taxon>
        <taxon>Pseudomonadota</taxon>
        <taxon>Alphaproteobacteria</taxon>
        <taxon>Acetobacterales</taxon>
        <taxon>Acetobacteraceae</taxon>
        <taxon>Neoroseomonas</taxon>
    </lineage>
</organism>
<dbReference type="InterPro" id="IPR029068">
    <property type="entry name" value="Glyas_Bleomycin-R_OHBP_Dase"/>
</dbReference>
<keyword evidence="3" id="KW-1185">Reference proteome</keyword>
<reference evidence="2" key="1">
    <citation type="submission" date="2020-01" db="EMBL/GenBank/DDBJ databases">
        <authorList>
            <person name="Rat A."/>
        </authorList>
    </citation>
    <scope>NUCLEOTIDE SEQUENCE</scope>
    <source>
        <strain evidence="2">LMG 31228</strain>
    </source>
</reference>
<dbReference type="PANTHER" id="PTHR46142">
    <property type="match status" value="1"/>
</dbReference>
<evidence type="ECO:0000259" key="1">
    <source>
        <dbReference type="PROSITE" id="PS51819"/>
    </source>
</evidence>
<sequence length="135" mass="14630">MRPEGLDHATLRCRPQDLPAALAFYRDLLGLQEGPRPAFDFPGHWLYAGGRAVLHLAARQDAAPPAGPSAGASFEHIAFRLRGLAKVREELAAHGTAFVEQPLPGMPVMQLFLTDPFGLRVELNFDMTDAANAEG</sequence>
<comment type="caution">
    <text evidence="2">The sequence shown here is derived from an EMBL/GenBank/DDBJ whole genome shotgun (WGS) entry which is preliminary data.</text>
</comment>
<accession>A0A9X9XGW4</accession>
<dbReference type="PANTHER" id="PTHR46142:SF3">
    <property type="entry name" value="F18B13.24 PROTEIN"/>
    <property type="match status" value="1"/>
</dbReference>
<evidence type="ECO:0000313" key="3">
    <source>
        <dbReference type="Proteomes" id="UP001138709"/>
    </source>
</evidence>
<feature type="domain" description="VOC" evidence="1">
    <location>
        <begin position="5"/>
        <end position="126"/>
    </location>
</feature>
<proteinExistence type="predicted"/>
<dbReference type="InterPro" id="IPR004360">
    <property type="entry name" value="Glyas_Fos-R_dOase_dom"/>
</dbReference>
<dbReference type="SUPFAM" id="SSF54593">
    <property type="entry name" value="Glyoxalase/Bleomycin resistance protein/Dihydroxybiphenyl dioxygenase"/>
    <property type="match status" value="1"/>
</dbReference>
<dbReference type="Pfam" id="PF00903">
    <property type="entry name" value="Glyoxalase"/>
    <property type="match status" value="1"/>
</dbReference>
<dbReference type="Proteomes" id="UP001138709">
    <property type="component" value="Unassembled WGS sequence"/>
</dbReference>
<dbReference type="PROSITE" id="PS51819">
    <property type="entry name" value="VOC"/>
    <property type="match status" value="1"/>
</dbReference>
<gene>
    <name evidence="2" type="ORF">GXW74_20835</name>
</gene>
<dbReference type="Gene3D" id="3.10.180.10">
    <property type="entry name" value="2,3-Dihydroxybiphenyl 1,2-Dioxygenase, domain 1"/>
    <property type="match status" value="1"/>
</dbReference>
<reference evidence="2" key="2">
    <citation type="journal article" date="2021" name="Syst. Appl. Microbiol.">
        <title>Roseomonas hellenica sp. nov., isolated from roots of wild-growing Alkanna tinctoria.</title>
        <authorList>
            <person name="Rat A."/>
            <person name="Naranjo H.D."/>
            <person name="Lebbe L."/>
            <person name="Cnockaert M."/>
            <person name="Krigas N."/>
            <person name="Grigoriadou K."/>
            <person name="Maloupa E."/>
            <person name="Willems A."/>
        </authorList>
    </citation>
    <scope>NUCLEOTIDE SEQUENCE</scope>
    <source>
        <strain evidence="2">LMG 31228</strain>
    </source>
</reference>
<dbReference type="EMBL" id="JAAEDL010000025">
    <property type="protein sequence ID" value="MBR0682950.1"/>
    <property type="molecule type" value="Genomic_DNA"/>
</dbReference>
<dbReference type="InterPro" id="IPR037523">
    <property type="entry name" value="VOC_core"/>
</dbReference>
<dbReference type="RefSeq" id="WP_211848492.1">
    <property type="nucleotide sequence ID" value="NZ_JAAEDL010000025.1"/>
</dbReference>
<protein>
    <submittedName>
        <fullName evidence="2">Glyoxalase</fullName>
    </submittedName>
</protein>
<name>A0A9X9XGW4_9PROT</name>